<evidence type="ECO:0000256" key="7">
    <source>
        <dbReference type="ARBA" id="ARBA00022989"/>
    </source>
</evidence>
<dbReference type="GO" id="GO:0035673">
    <property type="term" value="F:oligopeptide transmembrane transporter activity"/>
    <property type="evidence" value="ECO:0007669"/>
    <property type="project" value="InterPro"/>
</dbReference>
<dbReference type="InterPro" id="IPR004813">
    <property type="entry name" value="OPT"/>
</dbReference>
<keyword evidence="8 10" id="KW-0472">Membrane</keyword>
<evidence type="ECO:0000313" key="12">
    <source>
        <dbReference type="Proteomes" id="UP000703269"/>
    </source>
</evidence>
<feature type="transmembrane region" description="Helical" evidence="10">
    <location>
        <begin position="421"/>
        <end position="442"/>
    </location>
</feature>
<keyword evidence="3" id="KW-0813">Transport</keyword>
<dbReference type="InterPro" id="IPR004648">
    <property type="entry name" value="Oligpept_transpt"/>
</dbReference>
<evidence type="ECO:0000256" key="6">
    <source>
        <dbReference type="ARBA" id="ARBA00022927"/>
    </source>
</evidence>
<dbReference type="Proteomes" id="UP000703269">
    <property type="component" value="Unassembled WGS sequence"/>
</dbReference>
<evidence type="ECO:0000313" key="11">
    <source>
        <dbReference type="EMBL" id="GJE92315.1"/>
    </source>
</evidence>
<feature type="transmembrane region" description="Helical" evidence="10">
    <location>
        <begin position="176"/>
        <end position="197"/>
    </location>
</feature>
<proteinExistence type="inferred from homology"/>
<feature type="transmembrane region" description="Helical" evidence="10">
    <location>
        <begin position="350"/>
        <end position="372"/>
    </location>
</feature>
<feature type="transmembrane region" description="Helical" evidence="10">
    <location>
        <begin position="737"/>
        <end position="758"/>
    </location>
</feature>
<evidence type="ECO:0000256" key="3">
    <source>
        <dbReference type="ARBA" id="ARBA00022448"/>
    </source>
</evidence>
<accession>A0A9P3GCS5</accession>
<gene>
    <name evidence="11" type="ORF">PsYK624_084690</name>
</gene>
<comment type="caution">
    <text evidence="11">The sequence shown here is derived from an EMBL/GenBank/DDBJ whole genome shotgun (WGS) entry which is preliminary data.</text>
</comment>
<dbReference type="GO" id="GO:0015031">
    <property type="term" value="P:protein transport"/>
    <property type="evidence" value="ECO:0007669"/>
    <property type="project" value="UniProtKB-KW"/>
</dbReference>
<feature type="transmembrane region" description="Helical" evidence="10">
    <location>
        <begin position="134"/>
        <end position="155"/>
    </location>
</feature>
<evidence type="ECO:0000256" key="9">
    <source>
        <dbReference type="SAM" id="MobiDB-lite"/>
    </source>
</evidence>
<comment type="subcellular location">
    <subcellularLocation>
        <location evidence="1">Membrane</location>
        <topology evidence="1">Multi-pass membrane protein</topology>
    </subcellularLocation>
</comment>
<reference evidence="11 12" key="1">
    <citation type="submission" date="2021-08" db="EMBL/GenBank/DDBJ databases">
        <title>Draft Genome Sequence of Phanerochaete sordida strain YK-624.</title>
        <authorList>
            <person name="Mori T."/>
            <person name="Dohra H."/>
            <person name="Suzuki T."/>
            <person name="Kawagishi H."/>
            <person name="Hirai H."/>
        </authorList>
    </citation>
    <scope>NUCLEOTIDE SEQUENCE [LARGE SCALE GENOMIC DNA]</scope>
    <source>
        <strain evidence="11 12">YK-624</strain>
    </source>
</reference>
<keyword evidence="7 10" id="KW-1133">Transmembrane helix</keyword>
<dbReference type="PANTHER" id="PTHR22601">
    <property type="entry name" value="ISP4 LIKE PROTEIN"/>
    <property type="match status" value="1"/>
</dbReference>
<feature type="transmembrane region" description="Helical" evidence="10">
    <location>
        <begin position="474"/>
        <end position="494"/>
    </location>
</feature>
<evidence type="ECO:0000256" key="1">
    <source>
        <dbReference type="ARBA" id="ARBA00004141"/>
    </source>
</evidence>
<keyword evidence="6" id="KW-0653">Protein transport</keyword>
<evidence type="ECO:0000256" key="5">
    <source>
        <dbReference type="ARBA" id="ARBA00022856"/>
    </source>
</evidence>
<feature type="transmembrane region" description="Helical" evidence="10">
    <location>
        <begin position="626"/>
        <end position="647"/>
    </location>
</feature>
<feature type="transmembrane region" description="Helical" evidence="10">
    <location>
        <begin position="273"/>
        <end position="291"/>
    </location>
</feature>
<comment type="similarity">
    <text evidence="2">Belongs to the oligopeptide OPT transporter family.</text>
</comment>
<feature type="transmembrane region" description="Helical" evidence="10">
    <location>
        <begin position="311"/>
        <end position="330"/>
    </location>
</feature>
<evidence type="ECO:0000256" key="4">
    <source>
        <dbReference type="ARBA" id="ARBA00022692"/>
    </source>
</evidence>
<keyword evidence="12" id="KW-1185">Reference proteome</keyword>
<feature type="transmembrane region" description="Helical" evidence="10">
    <location>
        <begin position="659"/>
        <end position="680"/>
    </location>
</feature>
<dbReference type="Pfam" id="PF03169">
    <property type="entry name" value="OPT"/>
    <property type="match status" value="1"/>
</dbReference>
<evidence type="ECO:0000256" key="2">
    <source>
        <dbReference type="ARBA" id="ARBA00008807"/>
    </source>
</evidence>
<dbReference type="OrthoDB" id="9986677at2759"/>
<name>A0A9P3GCS5_9APHY</name>
<dbReference type="EMBL" id="BPQB01000026">
    <property type="protein sequence ID" value="GJE92315.1"/>
    <property type="molecule type" value="Genomic_DNA"/>
</dbReference>
<sequence>MAPNADAELRIDALGSMDTSTTGTDDKERIDSPSAYSEKAPSIDVNELEESYPPPSAFPSRAPSVDDFFDPNLDVDASWFEDDSPYPEVRSAVANYDDPDIPVNTLRAWVLGVLWAIVLPGMNQFFYFRYPTIAVGQVVPILVTFPLGRALARIIPRWTLFGLQLNPGPFTIKEHVLVTVMAGVGAVSAYATEIIVVQRVYYNQNFNFAYQWMLVMSTQLIGFSIGGLARRLLVAPASMIWPNTLVLCALYNTLHCSSIPSIGPRDGISRERFFTYAFLAATFWYFIPGYLFRALSVFTWVCWIAPDNVKINLLFGYSSGIGFSILSFDWNEIAYIGSPLVTPWWAQANVFAGFLFFYWFLTPVLYFLNVWYSQYMPISSSGAFDNTGAPYDLQRILYSNSTFNEEAYKVYSPLYLSTSFALSYGLSFASISATIVHAILYFRKPIRYHLSRSLSEQPDIHAQLMSRYPQVPEWWYACIFVVTFVFACICVELWPTRMPIWALIVALVIALVYVVPIGMIQAVTNRQVGLNVITELIIGYMLPGRPVAMMMFKTWGYITMSQAMVFTSDLKLGHYMKIPPRAMFFCQIVATVIAGTTQLGVMSWMFSNIPELCHAEQADLSGFTCANAEVFATASVVWGVIGPSRIFSQGIYYDRLTSVAVALLFFFLFGAFLPLIVWLITKRYPDTILNYVNFPLMFAGIGLVPPATAVNYVPWALFGFVFQYILRRRYFAFWAKYNYVLSAALDAGTAIGVLLVYFCLQYPLNGRIGENTISRWWGNTVFMKTTDWNGTALRQVAPGETFGPAIS</sequence>
<feature type="transmembrane region" description="Helical" evidence="10">
    <location>
        <begin position="700"/>
        <end position="725"/>
    </location>
</feature>
<feature type="transmembrane region" description="Helical" evidence="10">
    <location>
        <begin position="108"/>
        <end position="128"/>
    </location>
</feature>
<dbReference type="NCBIfam" id="TIGR00727">
    <property type="entry name" value="ISP4_OPT"/>
    <property type="match status" value="1"/>
</dbReference>
<feature type="transmembrane region" description="Helical" evidence="10">
    <location>
        <begin position="209"/>
        <end position="229"/>
    </location>
</feature>
<feature type="transmembrane region" description="Helical" evidence="10">
    <location>
        <begin position="584"/>
        <end position="606"/>
    </location>
</feature>
<feature type="transmembrane region" description="Helical" evidence="10">
    <location>
        <begin position="500"/>
        <end position="520"/>
    </location>
</feature>
<dbReference type="GO" id="GO:0016020">
    <property type="term" value="C:membrane"/>
    <property type="evidence" value="ECO:0007669"/>
    <property type="project" value="UniProtKB-SubCell"/>
</dbReference>
<dbReference type="AlphaFoldDB" id="A0A9P3GCS5"/>
<feature type="region of interest" description="Disordered" evidence="9">
    <location>
        <begin position="1"/>
        <end position="57"/>
    </location>
</feature>
<evidence type="ECO:0000256" key="10">
    <source>
        <dbReference type="SAM" id="Phobius"/>
    </source>
</evidence>
<protein>
    <submittedName>
        <fullName evidence="11">Small oligopeptide transporter</fullName>
    </submittedName>
</protein>
<dbReference type="NCBIfam" id="TIGR00728">
    <property type="entry name" value="OPT_sfam"/>
    <property type="match status" value="1"/>
</dbReference>
<evidence type="ECO:0000256" key="8">
    <source>
        <dbReference type="ARBA" id="ARBA00023136"/>
    </source>
</evidence>
<keyword evidence="5" id="KW-0571">Peptide transport</keyword>
<organism evidence="11 12">
    <name type="scientific">Phanerochaete sordida</name>
    <dbReference type="NCBI Taxonomy" id="48140"/>
    <lineage>
        <taxon>Eukaryota</taxon>
        <taxon>Fungi</taxon>
        <taxon>Dikarya</taxon>
        <taxon>Basidiomycota</taxon>
        <taxon>Agaricomycotina</taxon>
        <taxon>Agaricomycetes</taxon>
        <taxon>Polyporales</taxon>
        <taxon>Phanerochaetaceae</taxon>
        <taxon>Phanerochaete</taxon>
    </lineage>
</organism>
<keyword evidence="4 10" id="KW-0812">Transmembrane</keyword>